<dbReference type="Proteomes" id="UP000184330">
    <property type="component" value="Unassembled WGS sequence"/>
</dbReference>
<evidence type="ECO:0000256" key="2">
    <source>
        <dbReference type="SAM" id="MobiDB-lite"/>
    </source>
</evidence>
<evidence type="ECO:0000313" key="3">
    <source>
        <dbReference type="EMBL" id="CZR61143.1"/>
    </source>
</evidence>
<dbReference type="PROSITE" id="PS50297">
    <property type="entry name" value="ANK_REP_REGION"/>
    <property type="match status" value="1"/>
</dbReference>
<accession>A0A1L7X7Z7</accession>
<proteinExistence type="predicted"/>
<feature type="compositionally biased region" description="Basic residues" evidence="2">
    <location>
        <begin position="1"/>
        <end position="10"/>
    </location>
</feature>
<feature type="region of interest" description="Disordered" evidence="2">
    <location>
        <begin position="193"/>
        <end position="297"/>
    </location>
</feature>
<feature type="repeat" description="ANK" evidence="1">
    <location>
        <begin position="432"/>
        <end position="464"/>
    </location>
</feature>
<keyword evidence="4" id="KW-1185">Reference proteome</keyword>
<feature type="compositionally biased region" description="Polar residues" evidence="2">
    <location>
        <begin position="130"/>
        <end position="140"/>
    </location>
</feature>
<dbReference type="STRING" id="576137.A0A1L7X7Z7"/>
<evidence type="ECO:0000313" key="4">
    <source>
        <dbReference type="Proteomes" id="UP000184330"/>
    </source>
</evidence>
<organism evidence="3 4">
    <name type="scientific">Phialocephala subalpina</name>
    <dbReference type="NCBI Taxonomy" id="576137"/>
    <lineage>
        <taxon>Eukaryota</taxon>
        <taxon>Fungi</taxon>
        <taxon>Dikarya</taxon>
        <taxon>Ascomycota</taxon>
        <taxon>Pezizomycotina</taxon>
        <taxon>Leotiomycetes</taxon>
        <taxon>Helotiales</taxon>
        <taxon>Mollisiaceae</taxon>
        <taxon>Phialocephala</taxon>
        <taxon>Phialocephala fortinii species complex</taxon>
    </lineage>
</organism>
<feature type="region of interest" description="Disordered" evidence="2">
    <location>
        <begin position="502"/>
        <end position="572"/>
    </location>
</feature>
<reference evidence="3 4" key="1">
    <citation type="submission" date="2016-03" db="EMBL/GenBank/DDBJ databases">
        <authorList>
            <person name="Ploux O."/>
        </authorList>
    </citation>
    <scope>NUCLEOTIDE SEQUENCE [LARGE SCALE GENOMIC DNA]</scope>
    <source>
        <strain evidence="3 4">UAMH 11012</strain>
    </source>
</reference>
<dbReference type="Gene3D" id="1.25.40.20">
    <property type="entry name" value="Ankyrin repeat-containing domain"/>
    <property type="match status" value="1"/>
</dbReference>
<sequence>MAPHSLHRPWRFNEPIDASQTNAKKVGKPALEWTPSQERKLFRLVAKANVPWKYIAIAMEELEVPAEPGEPSRPAFTPGKSTCRTHWHEMTEIKPHKILSNPLARKKQREQIKIAFEAYQKRQSRLPDASSDTQGLSSLPQIPKLSWEDPPSALSAPTIAADIPTPQLTFEGTSPADFGSSVLTPESHYTIQPHISSDEVPRTGVGIQASPEAGSNELPQAVPNTGTKRRAPSEFDEVTHATFQKLSKQHSTASLGQGASQQYAHPTSTANAPSHPRVSTLEPVQEEPDRSNAPKVTIADVEDEMGVGRGFIAFVKYGLTRSRFSVQSVMSAASRISSRRSSRRLSIESKAREESDPFFYGQYMSDLSQSQSQSTQVQSQHLKPGRQETDLFLELKLAGPTDHEIAARIRTLLQECGPKATAQCIVRARNSRRETALEVALTLGNVPACEVLLEFGADVNAKAYDGKSLSAFSRAAERNATTSQKYFAIGACRNIIRSHAEAKEAKECPKGKPAAPKANKTSTANIGARLGPTTSSQGAASGPESLSTATAFPPPSNDQQQGGNVGQSHDPVHHRPLVFQESNMSHRPASPQRIPTLHVPNLVNYWNDVSDQQAGQAPRPTTTSQVQRPNTQLWNSYFPPEGALGIPALPGYDPRAGRWELLPGGRMAYVLDSFDAGASFSQGRMVPSRPPPPIPTSKPEMPFGMNQQTLPGQNGFAQSRQMNSMDTRRHGINPSTFANGLAMPSNKRGTIAGTMSNQLSTTSANPNAYDFQGYSSQANTLTNSWVNEMEFQPNFPTMDSTLPDTFESDVEDVVFDGLQNNNYVPNWDFQRPGF</sequence>
<evidence type="ECO:0000256" key="1">
    <source>
        <dbReference type="PROSITE-ProRule" id="PRU00023"/>
    </source>
</evidence>
<dbReference type="EMBL" id="FJOG01000017">
    <property type="protein sequence ID" value="CZR61143.1"/>
    <property type="molecule type" value="Genomic_DNA"/>
</dbReference>
<dbReference type="InterPro" id="IPR036770">
    <property type="entry name" value="Ankyrin_rpt-contain_sf"/>
</dbReference>
<feature type="compositionally biased region" description="Polar residues" evidence="2">
    <location>
        <begin position="241"/>
        <end position="272"/>
    </location>
</feature>
<feature type="region of interest" description="Disordered" evidence="2">
    <location>
        <begin position="123"/>
        <end position="147"/>
    </location>
</feature>
<protein>
    <submittedName>
        <fullName evidence="3">Uncharacterized protein</fullName>
    </submittedName>
</protein>
<dbReference type="SUPFAM" id="SSF48403">
    <property type="entry name" value="Ankyrin repeat"/>
    <property type="match status" value="1"/>
</dbReference>
<dbReference type="InterPro" id="IPR002110">
    <property type="entry name" value="Ankyrin_rpt"/>
</dbReference>
<keyword evidence="1" id="KW-0040">ANK repeat</keyword>
<feature type="compositionally biased region" description="Low complexity" evidence="2">
    <location>
        <begin position="511"/>
        <end position="520"/>
    </location>
</feature>
<dbReference type="OrthoDB" id="3564914at2759"/>
<gene>
    <name evidence="3" type="ORF">PAC_11039</name>
</gene>
<name>A0A1L7X7Z7_9HELO</name>
<feature type="region of interest" description="Disordered" evidence="2">
    <location>
        <begin position="1"/>
        <end position="23"/>
    </location>
</feature>
<feature type="compositionally biased region" description="Polar residues" evidence="2">
    <location>
        <begin position="532"/>
        <end position="550"/>
    </location>
</feature>
<dbReference type="PROSITE" id="PS50088">
    <property type="entry name" value="ANK_REPEAT"/>
    <property type="match status" value="1"/>
</dbReference>
<dbReference type="AlphaFoldDB" id="A0A1L7X7Z7"/>